<sequence>MKSASRYRKYLVGFLFCLTNISLLSPAYAAEPSPTLAPLRAAVSEHFPHGLERKILQALADRMGRQITFMPYPFARRLDTLEKGGVDLSTGLLKTPERTEKLIFIDAHKRKTYRAFFVLKDRATRIEKYEDLYGLKVGTRIKSLYFDRFDKDDKIQKIPVTSIESHIHMLLNGRIDTFAFQEKSGLLKIAELGYEGQIITAPYKFSRTNLTHICISKKSPLANDLTDINRIIKEMSEDGTFRQITEDHYRNLQN</sequence>
<comment type="caution">
    <text evidence="4">The sequence shown here is derived from an EMBL/GenBank/DDBJ whole genome shotgun (WGS) entry which is preliminary data.</text>
</comment>
<evidence type="ECO:0000256" key="2">
    <source>
        <dbReference type="SAM" id="SignalP"/>
    </source>
</evidence>
<keyword evidence="5" id="KW-1185">Reference proteome</keyword>
<evidence type="ECO:0000313" key="4">
    <source>
        <dbReference type="EMBL" id="PHZ83413.1"/>
    </source>
</evidence>
<dbReference type="PANTHER" id="PTHR35936">
    <property type="entry name" value="MEMBRANE-BOUND LYTIC MUREIN TRANSGLYCOSYLASE F"/>
    <property type="match status" value="1"/>
</dbReference>
<evidence type="ECO:0000256" key="1">
    <source>
        <dbReference type="ARBA" id="ARBA00022729"/>
    </source>
</evidence>
<dbReference type="OrthoDB" id="9814231at2"/>
<dbReference type="SMART" id="SM00062">
    <property type="entry name" value="PBPb"/>
    <property type="match status" value="1"/>
</dbReference>
<dbReference type="Gene3D" id="3.40.190.10">
    <property type="entry name" value="Periplasmic binding protein-like II"/>
    <property type="match status" value="2"/>
</dbReference>
<keyword evidence="1 2" id="KW-0732">Signal</keyword>
<dbReference type="AlphaFoldDB" id="A0A2G4YM79"/>
<dbReference type="SUPFAM" id="SSF53850">
    <property type="entry name" value="Periplasmic binding protein-like II"/>
    <property type="match status" value="1"/>
</dbReference>
<dbReference type="InParanoid" id="A0A2G4YM79"/>
<gene>
    <name evidence="4" type="ORF">CRD36_17795</name>
</gene>
<proteinExistence type="predicted"/>
<name>A0A2G4YM79_9PROT</name>
<dbReference type="RefSeq" id="WP_099475306.1">
    <property type="nucleotide sequence ID" value="NZ_CP041025.1"/>
</dbReference>
<feature type="domain" description="Solute-binding protein family 3/N-terminal" evidence="3">
    <location>
        <begin position="38"/>
        <end position="252"/>
    </location>
</feature>
<dbReference type="EMBL" id="PDEM01000033">
    <property type="protein sequence ID" value="PHZ83413.1"/>
    <property type="molecule type" value="Genomic_DNA"/>
</dbReference>
<organism evidence="4 5">
    <name type="scientific">Paremcibacter congregatus</name>
    <dbReference type="NCBI Taxonomy" id="2043170"/>
    <lineage>
        <taxon>Bacteria</taxon>
        <taxon>Pseudomonadati</taxon>
        <taxon>Pseudomonadota</taxon>
        <taxon>Alphaproteobacteria</taxon>
        <taxon>Emcibacterales</taxon>
        <taxon>Emcibacteraceae</taxon>
        <taxon>Paremcibacter</taxon>
    </lineage>
</organism>
<dbReference type="PANTHER" id="PTHR35936:SF19">
    <property type="entry name" value="AMINO-ACID-BINDING PROTEIN YXEM-RELATED"/>
    <property type="match status" value="1"/>
</dbReference>
<reference evidence="4 5" key="1">
    <citation type="submission" date="2017-10" db="EMBL/GenBank/DDBJ databases">
        <title>Frigbacter circumglobatus gen. nov. sp. nov., isolated from sediment cultured in situ.</title>
        <authorList>
            <person name="Zhao Z."/>
        </authorList>
    </citation>
    <scope>NUCLEOTIDE SEQUENCE [LARGE SCALE GENOMIC DNA]</scope>
    <source>
        <strain evidence="4 5">ZYL</strain>
    </source>
</reference>
<dbReference type="Proteomes" id="UP000229730">
    <property type="component" value="Unassembled WGS sequence"/>
</dbReference>
<evidence type="ECO:0000259" key="3">
    <source>
        <dbReference type="SMART" id="SM00062"/>
    </source>
</evidence>
<accession>A0A2G4YM79</accession>
<feature type="signal peptide" evidence="2">
    <location>
        <begin position="1"/>
        <end position="29"/>
    </location>
</feature>
<feature type="chain" id="PRO_5013875428" description="Solute-binding protein family 3/N-terminal domain-containing protein" evidence="2">
    <location>
        <begin position="30"/>
        <end position="254"/>
    </location>
</feature>
<protein>
    <recommendedName>
        <fullName evidence="3">Solute-binding protein family 3/N-terminal domain-containing protein</fullName>
    </recommendedName>
</protein>
<dbReference type="Pfam" id="PF00497">
    <property type="entry name" value="SBP_bac_3"/>
    <property type="match status" value="1"/>
</dbReference>
<dbReference type="InterPro" id="IPR001638">
    <property type="entry name" value="Solute-binding_3/MltF_N"/>
</dbReference>
<evidence type="ECO:0000313" key="5">
    <source>
        <dbReference type="Proteomes" id="UP000229730"/>
    </source>
</evidence>